<protein>
    <submittedName>
        <fullName evidence="5">3-keto-5-aminohexanoate cleavage protein</fullName>
    </submittedName>
</protein>
<dbReference type="RefSeq" id="WP_304374788.1">
    <property type="nucleotide sequence ID" value="NZ_JAUOZU010000002.1"/>
</dbReference>
<evidence type="ECO:0000256" key="3">
    <source>
        <dbReference type="ARBA" id="ARBA00022723"/>
    </source>
</evidence>
<comment type="caution">
    <text evidence="5">The sequence shown here is derived from an EMBL/GenBank/DDBJ whole genome shotgun (WGS) entry which is preliminary data.</text>
</comment>
<reference evidence="5" key="2">
    <citation type="submission" date="2023-07" db="EMBL/GenBank/DDBJ databases">
        <authorList>
            <person name="Shen H."/>
        </authorList>
    </citation>
    <scope>NUCLEOTIDE SEQUENCE</scope>
    <source>
        <strain evidence="5">TNR-22</strain>
    </source>
</reference>
<name>A0ABT8YH06_9HYPH</name>
<dbReference type="Gene3D" id="3.20.20.70">
    <property type="entry name" value="Aldolase class I"/>
    <property type="match status" value="1"/>
</dbReference>
<keyword evidence="6" id="KW-1185">Reference proteome</keyword>
<dbReference type="EMBL" id="JAUOZU010000002">
    <property type="protein sequence ID" value="MDO6962894.1"/>
    <property type="molecule type" value="Genomic_DNA"/>
</dbReference>
<keyword evidence="4" id="KW-0862">Zinc</keyword>
<evidence type="ECO:0000256" key="2">
    <source>
        <dbReference type="ARBA" id="ARBA00022679"/>
    </source>
</evidence>
<reference evidence="5" key="1">
    <citation type="journal article" date="2015" name="Int. J. Syst. Evol. Microbiol.">
        <title>Rhizobium alvei sp. nov., isolated from a freshwater river.</title>
        <authorList>
            <person name="Sheu S.Y."/>
            <person name="Huang H.W."/>
            <person name="Young C.C."/>
            <person name="Chen W.M."/>
        </authorList>
    </citation>
    <scope>NUCLEOTIDE SEQUENCE</scope>
    <source>
        <strain evidence="5">TNR-22</strain>
    </source>
</reference>
<sequence>MADKVIITCAITGSIHTPSMSPHLPVTADQITAASIEAAEAGAAVIHLHARHPDTGRPDQSPARFMEFLPRIKQQTNAILNITTGGGMGMSIDERLAPALQLEPEVASMNMGSFNFNISGAARALKEPSQPWERQYLEASKDLILSNTFTQIEKGMRSLGDKGTRFEFECYDVGHLYNLAHFADLGLVKPPFFVQCIFGILGAIGPDPENLMFMKSTADRLFGKDYRLSVLGAGRHQFPLITMGAILGGNVRVGLEDNLYLGKGQLAPSNADQVSKIRRILEELSLEIATPDEARAMLGTKGPDLVKF</sequence>
<dbReference type="Pfam" id="PF05853">
    <property type="entry name" value="BKACE"/>
    <property type="match status" value="1"/>
</dbReference>
<evidence type="ECO:0000313" key="5">
    <source>
        <dbReference type="EMBL" id="MDO6962894.1"/>
    </source>
</evidence>
<organism evidence="5 6">
    <name type="scientific">Rhizobium alvei</name>
    <dbReference type="NCBI Taxonomy" id="1132659"/>
    <lineage>
        <taxon>Bacteria</taxon>
        <taxon>Pseudomonadati</taxon>
        <taxon>Pseudomonadota</taxon>
        <taxon>Alphaproteobacteria</taxon>
        <taxon>Hyphomicrobiales</taxon>
        <taxon>Rhizobiaceae</taxon>
        <taxon>Rhizobium/Agrobacterium group</taxon>
        <taxon>Rhizobium</taxon>
    </lineage>
</organism>
<dbReference type="Proteomes" id="UP001174932">
    <property type="component" value="Unassembled WGS sequence"/>
</dbReference>
<dbReference type="PANTHER" id="PTHR37418">
    <property type="entry name" value="3-KETO-5-AMINOHEXANOATE CLEAVAGE ENZYME-RELATED"/>
    <property type="match status" value="1"/>
</dbReference>
<keyword evidence="3" id="KW-0479">Metal-binding</keyword>
<proteinExistence type="predicted"/>
<evidence type="ECO:0000256" key="1">
    <source>
        <dbReference type="ARBA" id="ARBA00001947"/>
    </source>
</evidence>
<dbReference type="InterPro" id="IPR013785">
    <property type="entry name" value="Aldolase_TIM"/>
</dbReference>
<keyword evidence="2" id="KW-0808">Transferase</keyword>
<evidence type="ECO:0000256" key="4">
    <source>
        <dbReference type="ARBA" id="ARBA00022833"/>
    </source>
</evidence>
<dbReference type="InterPro" id="IPR008567">
    <property type="entry name" value="BKACE"/>
</dbReference>
<gene>
    <name evidence="5" type="ORF">Q4481_02935</name>
</gene>
<evidence type="ECO:0000313" key="6">
    <source>
        <dbReference type="Proteomes" id="UP001174932"/>
    </source>
</evidence>
<dbReference type="PANTHER" id="PTHR37418:SF2">
    <property type="entry name" value="3-KETO-5-AMINOHEXANOATE CLEAVAGE ENZYME"/>
    <property type="match status" value="1"/>
</dbReference>
<comment type="cofactor">
    <cofactor evidence="1">
        <name>Zn(2+)</name>
        <dbReference type="ChEBI" id="CHEBI:29105"/>
    </cofactor>
</comment>
<accession>A0ABT8YH06</accession>